<feature type="domain" description="PPM-type phosphatase" evidence="1">
    <location>
        <begin position="13"/>
        <end position="244"/>
    </location>
</feature>
<accession>A0ABU6JFU7</accession>
<dbReference type="EMBL" id="JAWIIV010000032">
    <property type="protein sequence ID" value="MEC4722540.1"/>
    <property type="molecule type" value="Genomic_DNA"/>
</dbReference>
<comment type="caution">
    <text evidence="2">The sequence shown here is derived from an EMBL/GenBank/DDBJ whole genome shotgun (WGS) entry which is preliminary data.</text>
</comment>
<dbReference type="InterPro" id="IPR001932">
    <property type="entry name" value="PPM-type_phosphatase-like_dom"/>
</dbReference>
<reference evidence="2 3" key="1">
    <citation type="submission" date="2023-10" db="EMBL/GenBank/DDBJ databases">
        <title>Noviherbaspirillum sp. CPCC 100848 genome assembly.</title>
        <authorList>
            <person name="Li X.Y."/>
            <person name="Fang X.M."/>
        </authorList>
    </citation>
    <scope>NUCLEOTIDE SEQUENCE [LARGE SCALE GENOMIC DNA]</scope>
    <source>
        <strain evidence="2 3">CPCC 100848</strain>
    </source>
</reference>
<evidence type="ECO:0000313" key="2">
    <source>
        <dbReference type="EMBL" id="MEC4722540.1"/>
    </source>
</evidence>
<dbReference type="CDD" id="cd00143">
    <property type="entry name" value="PP2Cc"/>
    <property type="match status" value="1"/>
</dbReference>
<evidence type="ECO:0000259" key="1">
    <source>
        <dbReference type="PROSITE" id="PS51746"/>
    </source>
</evidence>
<dbReference type="PROSITE" id="PS51746">
    <property type="entry name" value="PPM_2"/>
    <property type="match status" value="1"/>
</dbReference>
<protein>
    <submittedName>
        <fullName evidence="2">Protein phosphatase 2C domain-containing protein</fullName>
    </submittedName>
</protein>
<dbReference type="InterPro" id="IPR036457">
    <property type="entry name" value="PPM-type-like_dom_sf"/>
</dbReference>
<sequence length="261" mass="27856">MNTINTIGQLHWTSASRTHVGLVRDLNEDSCLELPEHGIWAVADGMGGHSFGDYASQTVVNSLAELKSADNLAASLRDARLQIQIANRSLRSEAAARDTHIIGSTVVVLIASERQCGYLWAGDSRIYLYRNGKLQQLTRDHSQLEEMKARGVLSEEEAAMHPLRNMITRAVGASDALDVDQESVEVNDGDMFLLCSDGLSNAVSESDICGAMAPGDCAQASDTLISLALDGGGRDNITVVVVRAGGEGETVEMTSLNPALS</sequence>
<name>A0ABU6JFU7_9BURK</name>
<gene>
    <name evidence="2" type="ORF">RY831_25570</name>
</gene>
<dbReference type="SUPFAM" id="SSF81606">
    <property type="entry name" value="PP2C-like"/>
    <property type="match status" value="1"/>
</dbReference>
<organism evidence="2 3">
    <name type="scientific">Noviherbaspirillum album</name>
    <dbReference type="NCBI Taxonomy" id="3080276"/>
    <lineage>
        <taxon>Bacteria</taxon>
        <taxon>Pseudomonadati</taxon>
        <taxon>Pseudomonadota</taxon>
        <taxon>Betaproteobacteria</taxon>
        <taxon>Burkholderiales</taxon>
        <taxon>Oxalobacteraceae</taxon>
        <taxon>Noviherbaspirillum</taxon>
    </lineage>
</organism>
<dbReference type="Pfam" id="PF13672">
    <property type="entry name" value="PP2C_2"/>
    <property type="match status" value="1"/>
</dbReference>
<dbReference type="Proteomes" id="UP001352263">
    <property type="component" value="Unassembled WGS sequence"/>
</dbReference>
<proteinExistence type="predicted"/>
<dbReference type="Gene3D" id="3.60.40.10">
    <property type="entry name" value="PPM-type phosphatase domain"/>
    <property type="match status" value="1"/>
</dbReference>
<dbReference type="PANTHER" id="PTHR47992">
    <property type="entry name" value="PROTEIN PHOSPHATASE"/>
    <property type="match status" value="1"/>
</dbReference>
<dbReference type="SMART" id="SM00331">
    <property type="entry name" value="PP2C_SIG"/>
    <property type="match status" value="1"/>
</dbReference>
<dbReference type="SMART" id="SM00332">
    <property type="entry name" value="PP2Cc"/>
    <property type="match status" value="1"/>
</dbReference>
<keyword evidence="3" id="KW-1185">Reference proteome</keyword>
<dbReference type="InterPro" id="IPR015655">
    <property type="entry name" value="PP2C"/>
</dbReference>
<dbReference type="RefSeq" id="WP_326509261.1">
    <property type="nucleotide sequence ID" value="NZ_JAWIIV010000032.1"/>
</dbReference>
<evidence type="ECO:0000313" key="3">
    <source>
        <dbReference type="Proteomes" id="UP001352263"/>
    </source>
</evidence>